<feature type="repeat" description="RCC1" evidence="2">
    <location>
        <begin position="162"/>
        <end position="218"/>
    </location>
</feature>
<dbReference type="InterPro" id="IPR009091">
    <property type="entry name" value="RCC1/BLIP-II"/>
</dbReference>
<comment type="caution">
    <text evidence="4">The sequence shown here is derived from an EMBL/GenBank/DDBJ whole genome shotgun (WGS) entry which is preliminary data.</text>
</comment>
<reference evidence="4 5" key="1">
    <citation type="submission" date="2024-04" db="EMBL/GenBank/DDBJ databases">
        <authorList>
            <consortium name="Genoscope - CEA"/>
            <person name="William W."/>
        </authorList>
    </citation>
    <scope>NUCLEOTIDE SEQUENCE [LARGE SCALE GENOMIC DNA]</scope>
</reference>
<feature type="repeat" description="RCC1" evidence="2">
    <location>
        <begin position="278"/>
        <end position="328"/>
    </location>
</feature>
<sequence length="382" mass="40961">MMWSWGANNSGQLGLGNHDDQIVPSICVPLPALEESDDFKQAGGGGGYSYILTKSGKVLTCGNNDRGQLGHGDKHSLMVFSLSQRLTAFKMVQIAAGWDFMLGLTDGGQLLSWGSNSFGQLGRLAAESSNELVPGEVSGFKDSKIVAVAAGLRHAISLTESGQVYTWGNGRKGQLGCVEADGNPLQKTQNPILVQFPQREIVVCVTAGMYHSGISTDAGNIHVWGCNKYGQCSADPKDSSVFLNPHVVFLPVKEQAEGSKIVALTSGWTHLIARTASGDLYSWGRGDLGQLGRKCEQSYDYKPKQIVGLHHVKSQFCGSEHNLALTDDNNVYSWGWNEHGICGTGDEQNVMYPTKVPAFIACSVVAIGCGTGHSFCYAKDTH</sequence>
<dbReference type="InterPro" id="IPR058923">
    <property type="entry name" value="RCC1-like_dom"/>
</dbReference>
<dbReference type="PROSITE" id="PS00626">
    <property type="entry name" value="RCC1_2"/>
    <property type="match status" value="1"/>
</dbReference>
<dbReference type="PRINTS" id="PR00633">
    <property type="entry name" value="RCCNDNSATION"/>
</dbReference>
<feature type="repeat" description="RCC1" evidence="2">
    <location>
        <begin position="1"/>
        <end position="55"/>
    </location>
</feature>
<proteinExistence type="predicted"/>
<dbReference type="PANTHER" id="PTHR22870">
    <property type="entry name" value="REGULATOR OF CHROMOSOME CONDENSATION"/>
    <property type="match status" value="1"/>
</dbReference>
<dbReference type="Proteomes" id="UP001497497">
    <property type="component" value="Unassembled WGS sequence"/>
</dbReference>
<dbReference type="EMBL" id="CAXITT010000404">
    <property type="protein sequence ID" value="CAL1540890.1"/>
    <property type="molecule type" value="Genomic_DNA"/>
</dbReference>
<evidence type="ECO:0000256" key="1">
    <source>
        <dbReference type="ARBA" id="ARBA00022737"/>
    </source>
</evidence>
<keyword evidence="5" id="KW-1185">Reference proteome</keyword>
<dbReference type="PROSITE" id="PS50012">
    <property type="entry name" value="RCC1_3"/>
    <property type="match status" value="7"/>
</dbReference>
<dbReference type="Pfam" id="PF25390">
    <property type="entry name" value="WD40_RLD"/>
    <property type="match status" value="1"/>
</dbReference>
<evidence type="ECO:0000256" key="2">
    <source>
        <dbReference type="PROSITE-ProRule" id="PRU00235"/>
    </source>
</evidence>
<name>A0AAV2I6G6_LYMST</name>
<evidence type="ECO:0000313" key="4">
    <source>
        <dbReference type="EMBL" id="CAL1540890.1"/>
    </source>
</evidence>
<evidence type="ECO:0000313" key="5">
    <source>
        <dbReference type="Proteomes" id="UP001497497"/>
    </source>
</evidence>
<organism evidence="4 5">
    <name type="scientific">Lymnaea stagnalis</name>
    <name type="common">Great pond snail</name>
    <name type="synonym">Helix stagnalis</name>
    <dbReference type="NCBI Taxonomy" id="6523"/>
    <lineage>
        <taxon>Eukaryota</taxon>
        <taxon>Metazoa</taxon>
        <taxon>Spiralia</taxon>
        <taxon>Lophotrochozoa</taxon>
        <taxon>Mollusca</taxon>
        <taxon>Gastropoda</taxon>
        <taxon>Heterobranchia</taxon>
        <taxon>Euthyneura</taxon>
        <taxon>Panpulmonata</taxon>
        <taxon>Hygrophila</taxon>
        <taxon>Lymnaeoidea</taxon>
        <taxon>Lymnaeidae</taxon>
        <taxon>Lymnaea</taxon>
    </lineage>
</organism>
<gene>
    <name evidence="4" type="ORF">GSLYS_00014539001</name>
</gene>
<feature type="repeat" description="RCC1" evidence="2">
    <location>
        <begin position="219"/>
        <end position="277"/>
    </location>
</feature>
<dbReference type="InterPro" id="IPR051210">
    <property type="entry name" value="Ub_ligase/GEF_domain"/>
</dbReference>
<dbReference type="AlphaFoldDB" id="A0AAV2I6G6"/>
<feature type="repeat" description="RCC1" evidence="2">
    <location>
        <begin position="56"/>
        <end position="107"/>
    </location>
</feature>
<feature type="repeat" description="RCC1" evidence="2">
    <location>
        <begin position="329"/>
        <end position="380"/>
    </location>
</feature>
<feature type="domain" description="RCC1-like" evidence="3">
    <location>
        <begin position="2"/>
        <end position="376"/>
    </location>
</feature>
<dbReference type="PANTHER" id="PTHR22870:SF408">
    <property type="entry name" value="OS09G0560450 PROTEIN"/>
    <property type="match status" value="1"/>
</dbReference>
<accession>A0AAV2I6G6</accession>
<dbReference type="InterPro" id="IPR000408">
    <property type="entry name" value="Reg_chr_condens"/>
</dbReference>
<feature type="repeat" description="RCC1" evidence="2">
    <location>
        <begin position="108"/>
        <end position="161"/>
    </location>
</feature>
<dbReference type="SUPFAM" id="SSF50985">
    <property type="entry name" value="RCC1/BLIP-II"/>
    <property type="match status" value="1"/>
</dbReference>
<keyword evidence="1" id="KW-0677">Repeat</keyword>
<protein>
    <recommendedName>
        <fullName evidence="3">RCC1-like domain-containing protein</fullName>
    </recommendedName>
</protein>
<dbReference type="Gene3D" id="2.130.10.30">
    <property type="entry name" value="Regulator of chromosome condensation 1/beta-lactamase-inhibitor protein II"/>
    <property type="match status" value="2"/>
</dbReference>
<evidence type="ECO:0000259" key="3">
    <source>
        <dbReference type="Pfam" id="PF25390"/>
    </source>
</evidence>